<comment type="caution">
    <text evidence="2">The sequence shown here is derived from an EMBL/GenBank/DDBJ whole genome shotgun (WGS) entry which is preliminary data.</text>
</comment>
<evidence type="ECO:0000259" key="1">
    <source>
        <dbReference type="Pfam" id="PF00535"/>
    </source>
</evidence>
<name>A0ABQ6T6S8_9SPHN</name>
<accession>A0ABQ6T6S8</accession>
<dbReference type="Gene3D" id="3.90.550.10">
    <property type="entry name" value="Spore Coat Polysaccharide Biosynthesis Protein SpsA, Chain A"/>
    <property type="match status" value="1"/>
</dbReference>
<gene>
    <name evidence="2" type="ORF">F4U96_23305</name>
</gene>
<evidence type="ECO:0000313" key="3">
    <source>
        <dbReference type="Proteomes" id="UP000326364"/>
    </source>
</evidence>
<dbReference type="Pfam" id="PF00535">
    <property type="entry name" value="Glycos_transf_2"/>
    <property type="match status" value="1"/>
</dbReference>
<dbReference type="PANTHER" id="PTHR41244">
    <property type="entry name" value="RHAMNAN SYNTHESIS F"/>
    <property type="match status" value="1"/>
</dbReference>
<dbReference type="PANTHER" id="PTHR41244:SF1">
    <property type="entry name" value="GLYCOSYLTRANSFERASE"/>
    <property type="match status" value="1"/>
</dbReference>
<dbReference type="Proteomes" id="UP000326364">
    <property type="component" value="Unassembled WGS sequence"/>
</dbReference>
<dbReference type="Gene3D" id="3.20.20.80">
    <property type="entry name" value="Glycosidases"/>
    <property type="match status" value="1"/>
</dbReference>
<keyword evidence="3" id="KW-1185">Reference proteome</keyword>
<feature type="domain" description="Glycosyltransferase 2-like" evidence="1">
    <location>
        <begin position="314"/>
        <end position="421"/>
    </location>
</feature>
<organism evidence="2 3">
    <name type="scientific">Sphingobium limneticum</name>
    <dbReference type="NCBI Taxonomy" id="1007511"/>
    <lineage>
        <taxon>Bacteria</taxon>
        <taxon>Pseudomonadati</taxon>
        <taxon>Pseudomonadota</taxon>
        <taxon>Alphaproteobacteria</taxon>
        <taxon>Sphingomonadales</taxon>
        <taxon>Sphingomonadaceae</taxon>
        <taxon>Sphingobium</taxon>
    </lineage>
</organism>
<dbReference type="EMBL" id="VYQB01000036">
    <property type="protein sequence ID" value="KAA9011332.1"/>
    <property type="molecule type" value="Genomic_DNA"/>
</dbReference>
<dbReference type="Pfam" id="PF14307">
    <property type="entry name" value="Glyco_tran_WbsX"/>
    <property type="match status" value="1"/>
</dbReference>
<protein>
    <submittedName>
        <fullName evidence="2">Glycosyltransferase</fullName>
    </submittedName>
</protein>
<dbReference type="CDD" id="cd11579">
    <property type="entry name" value="Glyco_tran_WbsX"/>
    <property type="match status" value="1"/>
</dbReference>
<dbReference type="InterPro" id="IPR001173">
    <property type="entry name" value="Glyco_trans_2-like"/>
</dbReference>
<proteinExistence type="predicted"/>
<dbReference type="InterPro" id="IPR029044">
    <property type="entry name" value="Nucleotide-diphossugar_trans"/>
</dbReference>
<dbReference type="SUPFAM" id="SSF53448">
    <property type="entry name" value="Nucleotide-diphospho-sugar transferases"/>
    <property type="match status" value="1"/>
</dbReference>
<dbReference type="InterPro" id="IPR032719">
    <property type="entry name" value="WbsX"/>
</dbReference>
<evidence type="ECO:0000313" key="2">
    <source>
        <dbReference type="EMBL" id="KAA9011332.1"/>
    </source>
</evidence>
<sequence>MTEALHGARCLLNGGVINSEFMSQVSGGDILYPDEFLDVFDSMSAFEKSVALPIFDCEYYARQIDFGAMRPLDHFLTRGIKLWCNPHPMIDLRYIRSGRDDLFHPEPSIEAVLNVVTGDIVDPSPFFSIEDYRAATTGRDIDGSLLIHFLNVGAVSDISPLSLFDPVYYRAAGMDVPLNGRDALLHFIRFGDQQRHSPSVAFDSAAYEARYTDILRTDLPPLQHYLRIGRFEGRQLFRHTKFSRAEQHSRPTQDWVFKPDPATWESDATRLQAKLQTITAVQREEAVIVPIDADLPASTDRLDFPQHAAPLIDVIIPYYNEVVITRHCLEALHLAMGDLPIHPILIDDGSTEDNAVLQTVSGVTTIRNPENLHYLASCNKAFAASGAPYVLLLNNDARLLEGGLAALLDELRSAPDIAAAGPKIVYPSGHLQEAGCAILPDASTVMVGLANSPDLPAYNFARDVGHISAACLLLKRDIIDGDLYDERFRPAYCEDADLSLRLRFGGKRIRYVPQATCVHELSVSTGKHSRKGRVRQVVINQQKLFDKWGERLQQDGNISTFAFYLPQFHPTQENDLWWGKGFTEWTNVAKALPSFEGHYQPHLPADLGYYDLRCGEVMTQQYQLARRYGLSGFIMYHYNFGARRVLDRPLRNLLANPDIDFRFALCWANENWTRHWDGGEKAILLEQLYDEETLGSVCADAVEAARDPRAITVNGRPMFLVYRPLLIPDPGRFADMIRDAFMQAGFDNPYLLYVESMEAINRGVRPQDIGFDGCVEFPPQGIGAPYGDDLSIRKAGWEGHVYDYEESVFLACKTNGRAGYKRMPAVFPSWDNTARQPLKGTSFIGQTPAAFSEYVRKKADFAYEMLVGEEKMLFVNAWNEWAEGAHLEPDVAYGHSWLQALEDGLNAARFQRG</sequence>
<reference evidence="2 3" key="1">
    <citation type="submission" date="2019-09" db="EMBL/GenBank/DDBJ databases">
        <authorList>
            <person name="Feng G."/>
        </authorList>
    </citation>
    <scope>NUCLEOTIDE SEQUENCE [LARGE SCALE GENOMIC DNA]</scope>
    <source>
        <strain evidence="2 3">KACC 19284</strain>
    </source>
</reference>